<evidence type="ECO:0000256" key="3">
    <source>
        <dbReference type="ARBA" id="ARBA00022448"/>
    </source>
</evidence>
<proteinExistence type="inferred from homology"/>
<evidence type="ECO:0000256" key="1">
    <source>
        <dbReference type="ARBA" id="ARBA00004141"/>
    </source>
</evidence>
<feature type="transmembrane region" description="Helical" evidence="8">
    <location>
        <begin position="569"/>
        <end position="594"/>
    </location>
</feature>
<dbReference type="InterPro" id="IPR010736">
    <property type="entry name" value="SHIPPO-rpt"/>
</dbReference>
<sequence>MATKEQICQHHIHLDGVVDGVGVIETSFATSCKTLSTRSGLNATGKNVQNTDKSLTTDTSNRVGTVVLKKCEAKPALASRLHILGARSGRGKGDVTCSTTASTGNGKTTLLHPMRVNAPERSITAIIGTSESGKSTLLKFMAGCADSNLDCDVNLPGSSSYLPEQVNLHRFYTPRTYIKHYDRLLASSGKLGTNPTLMSDEDIERLLDTLRISIDRRDTLVGDSFRRGLTLGEQRRLELGLLVLASPDTLFCENPVERLDSETSLHIMEFLKGFSSNSSRRVIITLNRPSNFIWNLIDNVVLLSKGRVVFEGPRFDMEGFFAANGRATPKRFSPIEHYLAVVNGFRQPSTVLNWEAKFHRWQEEDEEEGDMLADDIETCFPSNIPNVIVPQKQTASENKASRCSTILSCNGIVKNELVKRYMLQMLLNPGILQIRLAMYTMLSLFLGALFYNLEKQSEDLQSINSNAALLFYSSSFYIFMVCVTLPFLAIDLQIRDKEVLNGFYHPITHHLAVLLSTIPACLILSLVISVIQVNLVGLANGIEFFLILTLALWCGDALAMLVSLCAPHFVIGIVVCAGICGFFMALEGFISLMFNEFHGDGLGSAVLGSYEITETNIGHDSIVLLCYSLDGHEKVFSNFQQYLPSSRQLDVDDYIYVALPELCGLDQKAPLLVELARLWKTEIGRRAISMAKVGYAGDFARLINKLYHHSYGTTYGRLRVYAVKLPPNMRGQGYIFEQLTLFITLDEYACGEKRNVINDFLTLLDGRFSSETVINGVADFRVRQTILQTNACQGPSDAYLARMAISDSDRDKLLRMLLPQGGVQPSQALKHVIQLLLTYQIGISNDATYRLKEHLVHCAAAVALDAVIIPGKNMGVIETMFKIKNADSMLFETEPDEDGELEGFPVGENVNQGAFPFEDARAWFEMYLEDPHNIMHADPSRQVTVIPNFTRSRAENTYPSCLIVYGIMTGFLEPREVAARCEALLLLDGFDRLYRGDLYCFSKLSFCQAEAREQLEYVGSNDLQNSDFKAQVLELIAKRIGDLPQKVTDSELEKMIKCRDITVGSGPSRFGDVPDIHRRNGSPIAVNHPGPQTYCPNAIRRAIFLQSNQRNPPSIKFGTGKRDCNKDVSSTKMTPSPAEYDPESIRRGMSFSKKGSPNIKFGTAKPIDNRPCTKPGPQTYDPDAIRKGIMSTKSGIPSVKFGSPPRPSSRRGIRTNDQPGPQEYDTEALRRGVYSLSTKKRPAGVKFTTGPRTYNDEEERERASKPGPGNYHLGSSLGSQVNSRYKSQPSISFGAR</sequence>
<dbReference type="Gene3D" id="3.40.50.300">
    <property type="entry name" value="P-loop containing nucleotide triphosphate hydrolases"/>
    <property type="match status" value="1"/>
</dbReference>
<feature type="transmembrane region" description="Helical" evidence="8">
    <location>
        <begin position="430"/>
        <end position="451"/>
    </location>
</feature>
<dbReference type="InterPro" id="IPR027417">
    <property type="entry name" value="P-loop_NTPase"/>
</dbReference>
<keyword evidence="6 8" id="KW-0472">Membrane</keyword>
<evidence type="ECO:0000259" key="9">
    <source>
        <dbReference type="PROSITE" id="PS50893"/>
    </source>
</evidence>
<dbReference type="SUPFAM" id="SSF52540">
    <property type="entry name" value="P-loop containing nucleoside triphosphate hydrolases"/>
    <property type="match status" value="1"/>
</dbReference>
<evidence type="ECO:0000256" key="7">
    <source>
        <dbReference type="SAM" id="MobiDB-lite"/>
    </source>
</evidence>
<dbReference type="EMBL" id="JALLPJ020000953">
    <property type="protein sequence ID" value="KAL3779119.1"/>
    <property type="molecule type" value="Genomic_DNA"/>
</dbReference>
<reference evidence="10 11" key="1">
    <citation type="submission" date="2024-10" db="EMBL/GenBank/DDBJ databases">
        <title>Updated reference genomes for cyclostephanoid diatoms.</title>
        <authorList>
            <person name="Roberts W.R."/>
            <person name="Alverson A.J."/>
        </authorList>
    </citation>
    <scope>NUCLEOTIDE SEQUENCE [LARGE SCALE GENOMIC DNA]</scope>
    <source>
        <strain evidence="10 11">AJA010-31</strain>
    </source>
</reference>
<dbReference type="Pfam" id="PF01061">
    <property type="entry name" value="ABC2_membrane"/>
    <property type="match status" value="1"/>
</dbReference>
<feature type="region of interest" description="Disordered" evidence="7">
    <location>
        <begin position="1110"/>
        <end position="1296"/>
    </location>
</feature>
<evidence type="ECO:0000313" key="10">
    <source>
        <dbReference type="EMBL" id="KAL3779119.1"/>
    </source>
</evidence>
<dbReference type="Proteomes" id="UP001530400">
    <property type="component" value="Unassembled WGS sequence"/>
</dbReference>
<dbReference type="Pfam" id="PF07004">
    <property type="entry name" value="SHIPPO-rpt"/>
    <property type="match status" value="3"/>
</dbReference>
<evidence type="ECO:0000256" key="5">
    <source>
        <dbReference type="ARBA" id="ARBA00022989"/>
    </source>
</evidence>
<name>A0ABD3NTK8_9STRA</name>
<evidence type="ECO:0000256" key="4">
    <source>
        <dbReference type="ARBA" id="ARBA00022692"/>
    </source>
</evidence>
<protein>
    <recommendedName>
        <fullName evidence="9">ABC transporter domain-containing protein</fullName>
    </recommendedName>
</protein>
<evidence type="ECO:0000256" key="8">
    <source>
        <dbReference type="SAM" id="Phobius"/>
    </source>
</evidence>
<dbReference type="InterPro" id="IPR043926">
    <property type="entry name" value="ABCG_dom"/>
</dbReference>
<comment type="subcellular location">
    <subcellularLocation>
        <location evidence="1">Membrane</location>
        <topology evidence="1">Multi-pass membrane protein</topology>
    </subcellularLocation>
</comment>
<comment type="similarity">
    <text evidence="2">Belongs to the ABC transporter superfamily. ABCG family. Eye pigment precursor importer (TC 3.A.1.204) subfamily.</text>
</comment>
<dbReference type="PANTHER" id="PTHR48042:SF11">
    <property type="entry name" value="ABC TRANSPORTER G FAMILY MEMBER 11"/>
    <property type="match status" value="1"/>
</dbReference>
<dbReference type="PROSITE" id="PS50893">
    <property type="entry name" value="ABC_TRANSPORTER_2"/>
    <property type="match status" value="1"/>
</dbReference>
<feature type="transmembrane region" description="Helical" evidence="8">
    <location>
        <begin position="471"/>
        <end position="490"/>
    </location>
</feature>
<dbReference type="Pfam" id="PF00005">
    <property type="entry name" value="ABC_tran"/>
    <property type="match status" value="1"/>
</dbReference>
<feature type="domain" description="ABC transporter" evidence="9">
    <location>
        <begin position="95"/>
        <end position="330"/>
    </location>
</feature>
<gene>
    <name evidence="10" type="ORF">ACHAWO_004574</name>
</gene>
<keyword evidence="3" id="KW-0813">Transport</keyword>
<dbReference type="InterPro" id="IPR003439">
    <property type="entry name" value="ABC_transporter-like_ATP-bd"/>
</dbReference>
<dbReference type="GO" id="GO:0016020">
    <property type="term" value="C:membrane"/>
    <property type="evidence" value="ECO:0007669"/>
    <property type="project" value="UniProtKB-SubCell"/>
</dbReference>
<dbReference type="InterPro" id="IPR052215">
    <property type="entry name" value="Plant_ABCG"/>
</dbReference>
<evidence type="ECO:0000313" key="11">
    <source>
        <dbReference type="Proteomes" id="UP001530400"/>
    </source>
</evidence>
<dbReference type="InterPro" id="IPR013525">
    <property type="entry name" value="ABC2_TM"/>
</dbReference>
<keyword evidence="5 8" id="KW-1133">Transmembrane helix</keyword>
<evidence type="ECO:0000256" key="6">
    <source>
        <dbReference type="ARBA" id="ARBA00023136"/>
    </source>
</evidence>
<keyword evidence="11" id="KW-1185">Reference proteome</keyword>
<feature type="compositionally biased region" description="Polar residues" evidence="7">
    <location>
        <begin position="1276"/>
        <end position="1296"/>
    </location>
</feature>
<comment type="caution">
    <text evidence="10">The sequence shown here is derived from an EMBL/GenBank/DDBJ whole genome shotgun (WGS) entry which is preliminary data.</text>
</comment>
<feature type="transmembrane region" description="Helical" evidence="8">
    <location>
        <begin position="544"/>
        <end position="562"/>
    </location>
</feature>
<feature type="transmembrane region" description="Helical" evidence="8">
    <location>
        <begin position="511"/>
        <end position="532"/>
    </location>
</feature>
<dbReference type="Pfam" id="PF19055">
    <property type="entry name" value="ABC2_membrane_7"/>
    <property type="match status" value="1"/>
</dbReference>
<accession>A0ABD3NTK8</accession>
<organism evidence="10 11">
    <name type="scientific">Cyclotella atomus</name>
    <dbReference type="NCBI Taxonomy" id="382360"/>
    <lineage>
        <taxon>Eukaryota</taxon>
        <taxon>Sar</taxon>
        <taxon>Stramenopiles</taxon>
        <taxon>Ochrophyta</taxon>
        <taxon>Bacillariophyta</taxon>
        <taxon>Coscinodiscophyceae</taxon>
        <taxon>Thalassiosirophycidae</taxon>
        <taxon>Stephanodiscales</taxon>
        <taxon>Stephanodiscaceae</taxon>
        <taxon>Cyclotella</taxon>
    </lineage>
</organism>
<keyword evidence="4 8" id="KW-0812">Transmembrane</keyword>
<evidence type="ECO:0000256" key="2">
    <source>
        <dbReference type="ARBA" id="ARBA00005814"/>
    </source>
</evidence>
<dbReference type="PANTHER" id="PTHR48042">
    <property type="entry name" value="ABC TRANSPORTER G FAMILY MEMBER 11"/>
    <property type="match status" value="1"/>
</dbReference>